<name>A0A9P5YKM5_9AGAR</name>
<evidence type="ECO:0000313" key="1">
    <source>
        <dbReference type="EMBL" id="KAF9470339.1"/>
    </source>
</evidence>
<keyword evidence="2" id="KW-1185">Reference proteome</keyword>
<dbReference type="EMBL" id="MU156058">
    <property type="protein sequence ID" value="KAF9470339.1"/>
    <property type="molecule type" value="Genomic_DNA"/>
</dbReference>
<comment type="caution">
    <text evidence="1">The sequence shown here is derived from an EMBL/GenBank/DDBJ whole genome shotgun (WGS) entry which is preliminary data.</text>
</comment>
<proteinExistence type="predicted"/>
<accession>A0A9P5YKM5</accession>
<reference evidence="1" key="1">
    <citation type="submission" date="2020-11" db="EMBL/GenBank/DDBJ databases">
        <authorList>
            <consortium name="DOE Joint Genome Institute"/>
            <person name="Ahrendt S."/>
            <person name="Riley R."/>
            <person name="Andreopoulos W."/>
            <person name="Labutti K."/>
            <person name="Pangilinan J."/>
            <person name="Ruiz-Duenas F.J."/>
            <person name="Barrasa J.M."/>
            <person name="Sanchez-Garcia M."/>
            <person name="Camarero S."/>
            <person name="Miyauchi S."/>
            <person name="Serrano A."/>
            <person name="Linde D."/>
            <person name="Babiker R."/>
            <person name="Drula E."/>
            <person name="Ayuso-Fernandez I."/>
            <person name="Pacheco R."/>
            <person name="Padilla G."/>
            <person name="Ferreira P."/>
            <person name="Barriuso J."/>
            <person name="Kellner H."/>
            <person name="Castanera R."/>
            <person name="Alfaro M."/>
            <person name="Ramirez L."/>
            <person name="Pisabarro A.G."/>
            <person name="Kuo A."/>
            <person name="Tritt A."/>
            <person name="Lipzen A."/>
            <person name="He G."/>
            <person name="Yan M."/>
            <person name="Ng V."/>
            <person name="Cullen D."/>
            <person name="Martin F."/>
            <person name="Rosso M.-N."/>
            <person name="Henrissat B."/>
            <person name="Hibbett D."/>
            <person name="Martinez A.T."/>
            <person name="Grigoriev I.V."/>
        </authorList>
    </citation>
    <scope>NUCLEOTIDE SEQUENCE</scope>
    <source>
        <strain evidence="1">CIRM-BRFM 674</strain>
    </source>
</reference>
<dbReference type="AlphaFoldDB" id="A0A9P5YKM5"/>
<gene>
    <name evidence="1" type="ORF">BDN70DRAFT_714129</name>
</gene>
<evidence type="ECO:0000313" key="2">
    <source>
        <dbReference type="Proteomes" id="UP000807469"/>
    </source>
</evidence>
<organism evidence="1 2">
    <name type="scientific">Pholiota conissans</name>
    <dbReference type="NCBI Taxonomy" id="109636"/>
    <lineage>
        <taxon>Eukaryota</taxon>
        <taxon>Fungi</taxon>
        <taxon>Dikarya</taxon>
        <taxon>Basidiomycota</taxon>
        <taxon>Agaricomycotina</taxon>
        <taxon>Agaricomycetes</taxon>
        <taxon>Agaricomycetidae</taxon>
        <taxon>Agaricales</taxon>
        <taxon>Agaricineae</taxon>
        <taxon>Strophariaceae</taxon>
        <taxon>Pholiota</taxon>
    </lineage>
</organism>
<sequence>MSQASPRWHQSRSVAVLEALSAPRSHCSAISTPTHLFPFIPPDSRLVSARFPQLPRLPPVAFPLLPTTPHSGWTVLKRAIVINVLNRCTVFLID</sequence>
<dbReference type="Proteomes" id="UP000807469">
    <property type="component" value="Unassembled WGS sequence"/>
</dbReference>
<protein>
    <submittedName>
        <fullName evidence="1">Uncharacterized protein</fullName>
    </submittedName>
</protein>